<dbReference type="EMBL" id="PYAU01000001">
    <property type="protein sequence ID" value="PSL37266.1"/>
    <property type="molecule type" value="Genomic_DNA"/>
</dbReference>
<accession>A0A2P8GTG7</accession>
<sequence>MNRPSDHPFPRGRASIVSLVIVAAGLSGCAGTSELPPEEKEAINLGANAEAGPVEVGNLLVVTRGESEPARLIGVLLNESESSVEVMLSDEDDEVVVALEPGQQYAFQENPTLFDTADARPGALADITVSVGSDSETVQVPVRDGTLGWLEPYLPAAG</sequence>
<evidence type="ECO:0000313" key="1">
    <source>
        <dbReference type="EMBL" id="PSL37266.1"/>
    </source>
</evidence>
<keyword evidence="4" id="KW-1185">Reference proteome</keyword>
<evidence type="ECO:0000313" key="3">
    <source>
        <dbReference type="Proteomes" id="UP000241203"/>
    </source>
</evidence>
<dbReference type="Proteomes" id="UP000268291">
    <property type="component" value="Unassembled WGS sequence"/>
</dbReference>
<dbReference type="Proteomes" id="UP000241203">
    <property type="component" value="Unassembled WGS sequence"/>
</dbReference>
<organism evidence="1 3">
    <name type="scientific">Labedella gwakjiensis</name>
    <dbReference type="NCBI Taxonomy" id="390269"/>
    <lineage>
        <taxon>Bacteria</taxon>
        <taxon>Bacillati</taxon>
        <taxon>Actinomycetota</taxon>
        <taxon>Actinomycetes</taxon>
        <taxon>Micrococcales</taxon>
        <taxon>Microbacteriaceae</taxon>
        <taxon>Labedella</taxon>
    </lineage>
</organism>
<protein>
    <recommendedName>
        <fullName evidence="5">Lipoprotein</fullName>
    </recommendedName>
</protein>
<evidence type="ECO:0008006" key="5">
    <source>
        <dbReference type="Google" id="ProtNLM"/>
    </source>
</evidence>
<proteinExistence type="predicted"/>
<reference evidence="2 4" key="2">
    <citation type="submission" date="2018-12" db="EMBL/GenBank/DDBJ databases">
        <authorList>
            <person name="hu s."/>
            <person name="Xu Y."/>
            <person name="Xu B."/>
            <person name="Li F."/>
        </authorList>
    </citation>
    <scope>NUCLEOTIDE SEQUENCE [LARGE SCALE GENOMIC DNA]</scope>
    <source>
        <strain evidence="2 4">KSW2-17</strain>
    </source>
</reference>
<dbReference type="PROSITE" id="PS51257">
    <property type="entry name" value="PROKAR_LIPOPROTEIN"/>
    <property type="match status" value="1"/>
</dbReference>
<dbReference type="RefSeq" id="WP_127054460.1">
    <property type="nucleotide sequence ID" value="NZ_PYAU01000001.1"/>
</dbReference>
<evidence type="ECO:0000313" key="4">
    <source>
        <dbReference type="Proteomes" id="UP000268291"/>
    </source>
</evidence>
<gene>
    <name evidence="1" type="ORF">CLV49_0873</name>
    <name evidence="2" type="ORF">ELQ93_13385</name>
</gene>
<dbReference type="AlphaFoldDB" id="A0A2P8GTG7"/>
<evidence type="ECO:0000313" key="2">
    <source>
        <dbReference type="EMBL" id="RUQ84596.1"/>
    </source>
</evidence>
<comment type="caution">
    <text evidence="1">The sequence shown here is derived from an EMBL/GenBank/DDBJ whole genome shotgun (WGS) entry which is preliminary data.</text>
</comment>
<dbReference type="OrthoDB" id="3267550at2"/>
<reference evidence="1 3" key="1">
    <citation type="submission" date="2018-03" db="EMBL/GenBank/DDBJ databases">
        <title>Genomic Encyclopedia of Archaeal and Bacterial Type Strains, Phase II (KMG-II): from individual species to whole genera.</title>
        <authorList>
            <person name="Goeker M."/>
        </authorList>
    </citation>
    <scope>NUCLEOTIDE SEQUENCE [LARGE SCALE GENOMIC DNA]</scope>
    <source>
        <strain evidence="1 3">DSM 21548</strain>
    </source>
</reference>
<dbReference type="EMBL" id="RZGY01000002">
    <property type="protein sequence ID" value="RUQ84596.1"/>
    <property type="molecule type" value="Genomic_DNA"/>
</dbReference>
<name>A0A2P8GTG7_9MICO</name>